<dbReference type="AlphaFoldDB" id="A0A1I4BFK1"/>
<evidence type="ECO:0000313" key="2">
    <source>
        <dbReference type="EMBL" id="SFK67652.1"/>
    </source>
</evidence>
<keyword evidence="3" id="KW-1185">Reference proteome</keyword>
<evidence type="ECO:0008006" key="4">
    <source>
        <dbReference type="Google" id="ProtNLM"/>
    </source>
</evidence>
<dbReference type="STRING" id="1280847.SAMN04488036_1011015"/>
<proteinExistence type="predicted"/>
<dbReference type="RefSeq" id="WP_170846677.1">
    <property type="nucleotide sequence ID" value="NZ_FOSZ01000001.1"/>
</dbReference>
<dbReference type="PROSITE" id="PS51257">
    <property type="entry name" value="PROKAR_LIPOPROTEIN"/>
    <property type="match status" value="1"/>
</dbReference>
<evidence type="ECO:0000313" key="3">
    <source>
        <dbReference type="Proteomes" id="UP000198851"/>
    </source>
</evidence>
<evidence type="ECO:0000256" key="1">
    <source>
        <dbReference type="SAM" id="SignalP"/>
    </source>
</evidence>
<sequence>MTLKSLIIAAAMATTPGLAFAMGCSSDHVVMSCAAGSIWDVEKQRCITATG</sequence>
<keyword evidence="1" id="KW-0732">Signal</keyword>
<feature type="chain" id="PRO_5011447465" description="Chitin binding Peritrophin-A domain-containing protein" evidence="1">
    <location>
        <begin position="22"/>
        <end position="51"/>
    </location>
</feature>
<dbReference type="EMBL" id="FOSZ01000001">
    <property type="protein sequence ID" value="SFK67652.1"/>
    <property type="molecule type" value="Genomic_DNA"/>
</dbReference>
<accession>A0A1I4BFK1</accession>
<organism evidence="2 3">
    <name type="scientific">Shimia haliotis</name>
    <dbReference type="NCBI Taxonomy" id="1280847"/>
    <lineage>
        <taxon>Bacteria</taxon>
        <taxon>Pseudomonadati</taxon>
        <taxon>Pseudomonadota</taxon>
        <taxon>Alphaproteobacteria</taxon>
        <taxon>Rhodobacterales</taxon>
        <taxon>Roseobacteraceae</taxon>
    </lineage>
</organism>
<gene>
    <name evidence="2" type="ORF">SAMN04488036_1011015</name>
</gene>
<name>A0A1I4BFK1_9RHOB</name>
<reference evidence="3" key="1">
    <citation type="submission" date="2016-10" db="EMBL/GenBank/DDBJ databases">
        <authorList>
            <person name="Varghese N."/>
            <person name="Submissions S."/>
        </authorList>
    </citation>
    <scope>NUCLEOTIDE SEQUENCE [LARGE SCALE GENOMIC DNA]</scope>
    <source>
        <strain evidence="3">DSM 28453</strain>
    </source>
</reference>
<dbReference type="Proteomes" id="UP000198851">
    <property type="component" value="Unassembled WGS sequence"/>
</dbReference>
<protein>
    <recommendedName>
        <fullName evidence="4">Chitin binding Peritrophin-A domain-containing protein</fullName>
    </recommendedName>
</protein>
<feature type="signal peptide" evidence="1">
    <location>
        <begin position="1"/>
        <end position="21"/>
    </location>
</feature>